<protein>
    <submittedName>
        <fullName evidence="1">Uncharacterized protein</fullName>
    </submittedName>
</protein>
<dbReference type="HOGENOM" id="CLU_2481378_0_0_0"/>
<dbReference type="Proteomes" id="UP000006860">
    <property type="component" value="Chromosome"/>
</dbReference>
<gene>
    <name evidence="1" type="ordered locus">Plabr_0681</name>
</gene>
<evidence type="ECO:0000313" key="1">
    <source>
        <dbReference type="EMBL" id="ADY58308.1"/>
    </source>
</evidence>
<dbReference type="RefSeq" id="WP_013627051.1">
    <property type="nucleotide sequence ID" value="NC_015174.1"/>
</dbReference>
<accession>F0SG19</accession>
<reference evidence="2" key="1">
    <citation type="submission" date="2011-02" db="EMBL/GenBank/DDBJ databases">
        <title>The complete genome of Planctomyces brasiliensis DSM 5305.</title>
        <authorList>
            <person name="Lucas S."/>
            <person name="Copeland A."/>
            <person name="Lapidus A."/>
            <person name="Bruce D."/>
            <person name="Goodwin L."/>
            <person name="Pitluck S."/>
            <person name="Kyrpides N."/>
            <person name="Mavromatis K."/>
            <person name="Pagani I."/>
            <person name="Ivanova N."/>
            <person name="Ovchinnikova G."/>
            <person name="Lu M."/>
            <person name="Detter J.C."/>
            <person name="Han C."/>
            <person name="Land M."/>
            <person name="Hauser L."/>
            <person name="Markowitz V."/>
            <person name="Cheng J.-F."/>
            <person name="Hugenholtz P."/>
            <person name="Woyke T."/>
            <person name="Wu D."/>
            <person name="Tindall B."/>
            <person name="Pomrenke H.G."/>
            <person name="Brambilla E."/>
            <person name="Klenk H.-P."/>
            <person name="Eisen J.A."/>
        </authorList>
    </citation>
    <scope>NUCLEOTIDE SEQUENCE [LARGE SCALE GENOMIC DNA]</scope>
    <source>
        <strain evidence="2">ATCC 49424 / DSM 5305 / JCM 21570 / NBRC 103401 / IFAM 1448</strain>
    </source>
</reference>
<name>F0SG19_RUBBR</name>
<organism evidence="1 2">
    <name type="scientific">Rubinisphaera brasiliensis (strain ATCC 49424 / DSM 5305 / JCM 21570 / IAM 15109 / NBRC 103401 / IFAM 1448)</name>
    <name type="common">Planctomyces brasiliensis</name>
    <dbReference type="NCBI Taxonomy" id="756272"/>
    <lineage>
        <taxon>Bacteria</taxon>
        <taxon>Pseudomonadati</taxon>
        <taxon>Planctomycetota</taxon>
        <taxon>Planctomycetia</taxon>
        <taxon>Planctomycetales</taxon>
        <taxon>Planctomycetaceae</taxon>
        <taxon>Rubinisphaera</taxon>
    </lineage>
</organism>
<dbReference type="EMBL" id="CP002546">
    <property type="protein sequence ID" value="ADY58308.1"/>
    <property type="molecule type" value="Genomic_DNA"/>
</dbReference>
<dbReference type="STRING" id="756272.Plabr_0681"/>
<dbReference type="AlphaFoldDB" id="F0SG19"/>
<keyword evidence="2" id="KW-1185">Reference proteome</keyword>
<dbReference type="KEGG" id="pbs:Plabr_0681"/>
<dbReference type="OrthoDB" id="4329452at2"/>
<proteinExistence type="predicted"/>
<sequence>MILRQLVCNNSDQLMMVFTEPEAQDFWLKPGEQVTVQAEASKVGAQFEISFVGEGIVFFPDYDMGYISVWKDGQELDCGYQRPENWP</sequence>
<evidence type="ECO:0000313" key="2">
    <source>
        <dbReference type="Proteomes" id="UP000006860"/>
    </source>
</evidence>